<dbReference type="EMBL" id="LAZR01009114">
    <property type="protein sequence ID" value="KKM74596.1"/>
    <property type="molecule type" value="Genomic_DNA"/>
</dbReference>
<gene>
    <name evidence="1" type="ORF">LCGC14_1398700</name>
</gene>
<accession>A0A0F9KIL5</accession>
<reference evidence="1" key="1">
    <citation type="journal article" date="2015" name="Nature">
        <title>Complex archaea that bridge the gap between prokaryotes and eukaryotes.</title>
        <authorList>
            <person name="Spang A."/>
            <person name="Saw J.H."/>
            <person name="Jorgensen S.L."/>
            <person name="Zaremba-Niedzwiedzka K."/>
            <person name="Martijn J."/>
            <person name="Lind A.E."/>
            <person name="van Eijk R."/>
            <person name="Schleper C."/>
            <person name="Guy L."/>
            <person name="Ettema T.J."/>
        </authorList>
    </citation>
    <scope>NUCLEOTIDE SEQUENCE</scope>
</reference>
<protein>
    <submittedName>
        <fullName evidence="1">Uncharacterized protein</fullName>
    </submittedName>
</protein>
<sequence length="161" mass="18799">MIEIIDKTNNTIRSVPDSLEVVIDPNGNSIFLEDYRIEGKKLYGIIHKEDGTTNFLYKNPGEIDERKQEVEQSDIFLVMLDEGYLNNYECLEEFLYAKFLKKPMVVLEEDKILNKFPNLTFGCDILLRLPLTENSPTSEELTKKIKEALQQRKESIHVQKR</sequence>
<comment type="caution">
    <text evidence="1">The sequence shown here is derived from an EMBL/GenBank/DDBJ whole genome shotgun (WGS) entry which is preliminary data.</text>
</comment>
<organism evidence="1">
    <name type="scientific">marine sediment metagenome</name>
    <dbReference type="NCBI Taxonomy" id="412755"/>
    <lineage>
        <taxon>unclassified sequences</taxon>
        <taxon>metagenomes</taxon>
        <taxon>ecological metagenomes</taxon>
    </lineage>
</organism>
<evidence type="ECO:0000313" key="1">
    <source>
        <dbReference type="EMBL" id="KKM74596.1"/>
    </source>
</evidence>
<proteinExistence type="predicted"/>
<dbReference type="AlphaFoldDB" id="A0A0F9KIL5"/>
<name>A0A0F9KIL5_9ZZZZ</name>